<dbReference type="PROSITE" id="PS50191">
    <property type="entry name" value="CRAL_TRIO"/>
    <property type="match status" value="1"/>
</dbReference>
<feature type="region of interest" description="Disordered" evidence="1">
    <location>
        <begin position="1"/>
        <end position="29"/>
    </location>
</feature>
<dbReference type="InterPro" id="IPR036273">
    <property type="entry name" value="CRAL/TRIO_N_dom_sf"/>
</dbReference>
<accession>A0A4Y2AB43</accession>
<feature type="domain" description="CRAL-TRIO" evidence="2">
    <location>
        <begin position="216"/>
        <end position="389"/>
    </location>
</feature>
<dbReference type="InterPro" id="IPR001251">
    <property type="entry name" value="CRAL-TRIO_dom"/>
</dbReference>
<dbReference type="Gene3D" id="2.60.120.680">
    <property type="entry name" value="GOLD domain"/>
    <property type="match status" value="1"/>
</dbReference>
<dbReference type="PANTHER" id="PTHR23324:SF83">
    <property type="entry name" value="SEC14-LIKE PROTEIN 2"/>
    <property type="match status" value="1"/>
</dbReference>
<sequence>MKSEFRGTSGQSEVLNANEQVNDSSKSDKRQADNNVTICFDNIKSLSLVDSEQEFAETDLPSTHSTDNEIETDANIYHSNEDIKQTVEETSPFTKTEQPISHMKTCFYQQKCTSYKAAILFKVLKSTTNQLLDLKQSFDNMTVIEGITPEQQNVIDELKRRTINAVSPKMLEDELLFYRFAKARDFDLADAEAMIRKSKIFREELKIDKLLTDYKPPANLVKYVPTQLLCFDKEGCAVRYVDGGRVDAKGLWNLAKKQDLLKYFAYRIEQDAEKIFKNSAKPKKAFYLPIFNMEELAYSTVTHMKTLQYCLYFLKCYVDNFPERLKCAVVINAPFYFLWAFSVFKQVLPATIIQKIRIFGRDGWKECLQEFIDADDLPAFLGGNRTDPNGNPQCKTFVKWGEPIPKRCYMRTERKQLASVSDSEKVSIMPFSKEEISFEVNEENSELEWEFETKNRDIDFSMYFKEAALEESQPLELIPKQRVDTCYETEKGLFKCEKIGTYTIVFDNSYSWVYTKELYYRASVKSPNGNDQWI</sequence>
<evidence type="ECO:0000259" key="2">
    <source>
        <dbReference type="PROSITE" id="PS50191"/>
    </source>
</evidence>
<gene>
    <name evidence="4" type="primary">Sec14l2_13</name>
    <name evidence="4" type="ORF">AVEN_53290_1</name>
</gene>
<dbReference type="PANTHER" id="PTHR23324">
    <property type="entry name" value="SEC14 RELATED PROTEIN"/>
    <property type="match status" value="1"/>
</dbReference>
<dbReference type="Gene3D" id="3.40.525.10">
    <property type="entry name" value="CRAL-TRIO lipid binding domain"/>
    <property type="match status" value="1"/>
</dbReference>
<dbReference type="OrthoDB" id="1434354at2759"/>
<dbReference type="SMART" id="SM00516">
    <property type="entry name" value="SEC14"/>
    <property type="match status" value="1"/>
</dbReference>
<dbReference type="InterPro" id="IPR051064">
    <property type="entry name" value="SEC14/CRAL-TRIO_domain"/>
</dbReference>
<keyword evidence="5" id="KW-1185">Reference proteome</keyword>
<proteinExistence type="predicted"/>
<evidence type="ECO:0000256" key="1">
    <source>
        <dbReference type="SAM" id="MobiDB-lite"/>
    </source>
</evidence>
<dbReference type="InterPro" id="IPR036598">
    <property type="entry name" value="GOLD_dom_sf"/>
</dbReference>
<feature type="compositionally biased region" description="Polar residues" evidence="1">
    <location>
        <begin position="1"/>
        <end position="24"/>
    </location>
</feature>
<evidence type="ECO:0000313" key="4">
    <source>
        <dbReference type="EMBL" id="GBL76559.1"/>
    </source>
</evidence>
<comment type="caution">
    <text evidence="4">The sequence shown here is derived from an EMBL/GenBank/DDBJ whole genome shotgun (WGS) entry which is preliminary data.</text>
</comment>
<dbReference type="AlphaFoldDB" id="A0A4Y2AB43"/>
<dbReference type="Pfam" id="PF00650">
    <property type="entry name" value="CRAL_TRIO"/>
    <property type="match status" value="1"/>
</dbReference>
<feature type="domain" description="GOLD" evidence="3">
    <location>
        <begin position="406"/>
        <end position="524"/>
    </location>
</feature>
<dbReference type="InterPro" id="IPR036865">
    <property type="entry name" value="CRAL-TRIO_dom_sf"/>
</dbReference>
<dbReference type="InterPro" id="IPR009038">
    <property type="entry name" value="GOLD_dom"/>
</dbReference>
<dbReference type="GO" id="GO:0005737">
    <property type="term" value="C:cytoplasm"/>
    <property type="evidence" value="ECO:0007669"/>
    <property type="project" value="TreeGrafter"/>
</dbReference>
<protein>
    <submittedName>
        <fullName evidence="4">SEC14-like protein 2</fullName>
    </submittedName>
</protein>
<dbReference type="Proteomes" id="UP000499080">
    <property type="component" value="Unassembled WGS sequence"/>
</dbReference>
<dbReference type="SUPFAM" id="SSF52087">
    <property type="entry name" value="CRAL/TRIO domain"/>
    <property type="match status" value="1"/>
</dbReference>
<reference evidence="4 5" key="1">
    <citation type="journal article" date="2019" name="Sci. Rep.">
        <title>Orb-weaving spider Araneus ventricosus genome elucidates the spidroin gene catalogue.</title>
        <authorList>
            <person name="Kono N."/>
            <person name="Nakamura H."/>
            <person name="Ohtoshi R."/>
            <person name="Moran D.A.P."/>
            <person name="Shinohara A."/>
            <person name="Yoshida Y."/>
            <person name="Fujiwara M."/>
            <person name="Mori M."/>
            <person name="Tomita M."/>
            <person name="Arakawa K."/>
        </authorList>
    </citation>
    <scope>NUCLEOTIDE SEQUENCE [LARGE SCALE GENOMIC DNA]</scope>
</reference>
<dbReference type="EMBL" id="BGPR01000010">
    <property type="protein sequence ID" value="GBL76559.1"/>
    <property type="molecule type" value="Genomic_DNA"/>
</dbReference>
<dbReference type="CDD" id="cd00170">
    <property type="entry name" value="SEC14"/>
    <property type="match status" value="1"/>
</dbReference>
<name>A0A4Y2AB43_ARAVE</name>
<dbReference type="SUPFAM" id="SSF101576">
    <property type="entry name" value="Supernatant protein factor (SPF), C-terminal domain"/>
    <property type="match status" value="1"/>
</dbReference>
<evidence type="ECO:0000259" key="3">
    <source>
        <dbReference type="PROSITE" id="PS50866"/>
    </source>
</evidence>
<evidence type="ECO:0000313" key="5">
    <source>
        <dbReference type="Proteomes" id="UP000499080"/>
    </source>
</evidence>
<dbReference type="PROSITE" id="PS50866">
    <property type="entry name" value="GOLD"/>
    <property type="match status" value="1"/>
</dbReference>
<organism evidence="4 5">
    <name type="scientific">Araneus ventricosus</name>
    <name type="common">Orbweaver spider</name>
    <name type="synonym">Epeira ventricosa</name>
    <dbReference type="NCBI Taxonomy" id="182803"/>
    <lineage>
        <taxon>Eukaryota</taxon>
        <taxon>Metazoa</taxon>
        <taxon>Ecdysozoa</taxon>
        <taxon>Arthropoda</taxon>
        <taxon>Chelicerata</taxon>
        <taxon>Arachnida</taxon>
        <taxon>Araneae</taxon>
        <taxon>Araneomorphae</taxon>
        <taxon>Entelegynae</taxon>
        <taxon>Araneoidea</taxon>
        <taxon>Araneidae</taxon>
        <taxon>Araneus</taxon>
    </lineage>
</organism>
<dbReference type="SUPFAM" id="SSF46938">
    <property type="entry name" value="CRAL/TRIO N-terminal domain"/>
    <property type="match status" value="1"/>
</dbReference>